<organism evidence="2">
    <name type="scientific">freshwater metagenome</name>
    <dbReference type="NCBI Taxonomy" id="449393"/>
    <lineage>
        <taxon>unclassified sequences</taxon>
        <taxon>metagenomes</taxon>
        <taxon>ecological metagenomes</taxon>
    </lineage>
</organism>
<dbReference type="Pfam" id="PF03713">
    <property type="entry name" value="DUF305"/>
    <property type="match status" value="1"/>
</dbReference>
<dbReference type="PANTHER" id="PTHR36933">
    <property type="entry name" value="SLL0788 PROTEIN"/>
    <property type="match status" value="1"/>
</dbReference>
<dbReference type="EMBL" id="CAFBOG010000151">
    <property type="protein sequence ID" value="CAB4988435.1"/>
    <property type="molecule type" value="Genomic_DNA"/>
</dbReference>
<dbReference type="PANTHER" id="PTHR36933:SF1">
    <property type="entry name" value="SLL0788 PROTEIN"/>
    <property type="match status" value="1"/>
</dbReference>
<reference evidence="2" key="1">
    <citation type="submission" date="2020-05" db="EMBL/GenBank/DDBJ databases">
        <authorList>
            <person name="Chiriac C."/>
            <person name="Salcher M."/>
            <person name="Ghai R."/>
            <person name="Kavagutti S V."/>
        </authorList>
    </citation>
    <scope>NUCLEOTIDE SEQUENCE</scope>
</reference>
<sequence>MPTQVLSTANRLRLGAILVMTLMLFAAGCSNAQDSQETSTSTAVPAAGSESAKVHNSADVAFVTGMIPHHEQAVEMSDLILAQPVSAAGSNAEVRALAQQIADAQAPEVGQMRTWLKDWGMGSDTVTDDGGMNMGGGEMDGHDMSGHGSGDGEMDAGEMNGMMTEAQMNELSQATGAELDQLYLELMIAHHEGAIEMAQTELKEGKNPAALKLAQGVINTQQAEIKQMRALLTAGR</sequence>
<dbReference type="InterPro" id="IPR005183">
    <property type="entry name" value="DUF305_CopM-like"/>
</dbReference>
<dbReference type="InterPro" id="IPR012347">
    <property type="entry name" value="Ferritin-like"/>
</dbReference>
<proteinExistence type="predicted"/>
<evidence type="ECO:0000313" key="2">
    <source>
        <dbReference type="EMBL" id="CAB4988435.1"/>
    </source>
</evidence>
<evidence type="ECO:0000259" key="1">
    <source>
        <dbReference type="Pfam" id="PF03713"/>
    </source>
</evidence>
<feature type="domain" description="DUF305" evidence="1">
    <location>
        <begin position="59"/>
        <end position="232"/>
    </location>
</feature>
<protein>
    <submittedName>
        <fullName evidence="2">Unannotated protein</fullName>
    </submittedName>
</protein>
<dbReference type="Gene3D" id="1.20.1260.10">
    <property type="match status" value="1"/>
</dbReference>
<gene>
    <name evidence="2" type="ORF">UFOPK3914_01454</name>
</gene>
<accession>A0A6J7N892</accession>
<name>A0A6J7N892_9ZZZZ</name>
<dbReference type="AlphaFoldDB" id="A0A6J7N892"/>